<dbReference type="EMBL" id="JH819093">
    <property type="protein sequence ID" value="EKC19869.1"/>
    <property type="molecule type" value="Genomic_DNA"/>
</dbReference>
<reference evidence="1" key="1">
    <citation type="journal article" date="2012" name="Nature">
        <title>The oyster genome reveals stress adaptation and complexity of shell formation.</title>
        <authorList>
            <person name="Zhang G."/>
            <person name="Fang X."/>
            <person name="Guo X."/>
            <person name="Li L."/>
            <person name="Luo R."/>
            <person name="Xu F."/>
            <person name="Yang P."/>
            <person name="Zhang L."/>
            <person name="Wang X."/>
            <person name="Qi H."/>
            <person name="Xiong Z."/>
            <person name="Que H."/>
            <person name="Xie Y."/>
            <person name="Holland P.W."/>
            <person name="Paps J."/>
            <person name="Zhu Y."/>
            <person name="Wu F."/>
            <person name="Chen Y."/>
            <person name="Wang J."/>
            <person name="Peng C."/>
            <person name="Meng J."/>
            <person name="Yang L."/>
            <person name="Liu J."/>
            <person name="Wen B."/>
            <person name="Zhang N."/>
            <person name="Huang Z."/>
            <person name="Zhu Q."/>
            <person name="Feng Y."/>
            <person name="Mount A."/>
            <person name="Hedgecock D."/>
            <person name="Xu Z."/>
            <person name="Liu Y."/>
            <person name="Domazet-Loso T."/>
            <person name="Du Y."/>
            <person name="Sun X."/>
            <person name="Zhang S."/>
            <person name="Liu B."/>
            <person name="Cheng P."/>
            <person name="Jiang X."/>
            <person name="Li J."/>
            <person name="Fan D."/>
            <person name="Wang W."/>
            <person name="Fu W."/>
            <person name="Wang T."/>
            <person name="Wang B."/>
            <person name="Zhang J."/>
            <person name="Peng Z."/>
            <person name="Li Y."/>
            <person name="Li N."/>
            <person name="Wang J."/>
            <person name="Chen M."/>
            <person name="He Y."/>
            <person name="Tan F."/>
            <person name="Song X."/>
            <person name="Zheng Q."/>
            <person name="Huang R."/>
            <person name="Yang H."/>
            <person name="Du X."/>
            <person name="Chen L."/>
            <person name="Yang M."/>
            <person name="Gaffney P.M."/>
            <person name="Wang S."/>
            <person name="Luo L."/>
            <person name="She Z."/>
            <person name="Ming Y."/>
            <person name="Huang W."/>
            <person name="Zhang S."/>
            <person name="Huang B."/>
            <person name="Zhang Y."/>
            <person name="Qu T."/>
            <person name="Ni P."/>
            <person name="Miao G."/>
            <person name="Wang J."/>
            <person name="Wang Q."/>
            <person name="Steinberg C.E."/>
            <person name="Wang H."/>
            <person name="Li N."/>
            <person name="Qian L."/>
            <person name="Zhang G."/>
            <person name="Li Y."/>
            <person name="Yang H."/>
            <person name="Liu X."/>
            <person name="Wang J."/>
            <person name="Yin Y."/>
            <person name="Wang J."/>
        </authorList>
    </citation>
    <scope>NUCLEOTIDE SEQUENCE [LARGE SCALE GENOMIC DNA]</scope>
    <source>
        <strain evidence="1">05x7-T-G4-1.051#20</strain>
    </source>
</reference>
<dbReference type="HOGENOM" id="CLU_2051887_0_0_1"/>
<protein>
    <submittedName>
        <fullName evidence="1">Uncharacterized protein</fullName>
    </submittedName>
</protein>
<dbReference type="InParanoid" id="K1PLY8"/>
<dbReference type="AlphaFoldDB" id="K1PLY8"/>
<organism evidence="1">
    <name type="scientific">Magallana gigas</name>
    <name type="common">Pacific oyster</name>
    <name type="synonym">Crassostrea gigas</name>
    <dbReference type="NCBI Taxonomy" id="29159"/>
    <lineage>
        <taxon>Eukaryota</taxon>
        <taxon>Metazoa</taxon>
        <taxon>Spiralia</taxon>
        <taxon>Lophotrochozoa</taxon>
        <taxon>Mollusca</taxon>
        <taxon>Bivalvia</taxon>
        <taxon>Autobranchia</taxon>
        <taxon>Pteriomorphia</taxon>
        <taxon>Ostreida</taxon>
        <taxon>Ostreoidea</taxon>
        <taxon>Ostreidae</taxon>
        <taxon>Magallana</taxon>
    </lineage>
</organism>
<accession>K1PLY8</accession>
<gene>
    <name evidence="1" type="ORF">CGI_10007393</name>
</gene>
<name>K1PLY8_MAGGI</name>
<sequence length="120" mass="13328">MASVSTSTCSLEFEECAHIKQMKLISALPNNMIFIQVFERYHGGNEKVPDFEVQGKQHGGKDSFDITPGLTIGEVISSFDIRCFEFKCLPSEHDEIKQMITEAASNATKTASNAFQIFMG</sequence>
<evidence type="ECO:0000313" key="1">
    <source>
        <dbReference type="EMBL" id="EKC19869.1"/>
    </source>
</evidence>
<proteinExistence type="predicted"/>